<comment type="caution">
    <text evidence="2">The sequence shown here is derived from an EMBL/GenBank/DDBJ whole genome shotgun (WGS) entry which is preliminary data.</text>
</comment>
<dbReference type="Gene3D" id="1.20.1290.10">
    <property type="entry name" value="AhpD-like"/>
    <property type="match status" value="1"/>
</dbReference>
<accession>A0A423VYY0</accession>
<evidence type="ECO:0000259" key="1">
    <source>
        <dbReference type="Pfam" id="PF02627"/>
    </source>
</evidence>
<name>A0A423VYY0_9PEZI</name>
<dbReference type="OrthoDB" id="9998495at2759"/>
<organism evidence="2 3">
    <name type="scientific">Cytospora schulzeri</name>
    <dbReference type="NCBI Taxonomy" id="448051"/>
    <lineage>
        <taxon>Eukaryota</taxon>
        <taxon>Fungi</taxon>
        <taxon>Dikarya</taxon>
        <taxon>Ascomycota</taxon>
        <taxon>Pezizomycotina</taxon>
        <taxon>Sordariomycetes</taxon>
        <taxon>Sordariomycetidae</taxon>
        <taxon>Diaporthales</taxon>
        <taxon>Cytosporaceae</taxon>
        <taxon>Cytospora</taxon>
    </lineage>
</organism>
<dbReference type="InterPro" id="IPR003779">
    <property type="entry name" value="CMD-like"/>
</dbReference>
<protein>
    <recommendedName>
        <fullName evidence="1">Carboxymuconolactone decarboxylase-like domain-containing protein</fullName>
    </recommendedName>
</protein>
<evidence type="ECO:0000313" key="3">
    <source>
        <dbReference type="Proteomes" id="UP000283895"/>
    </source>
</evidence>
<dbReference type="PANTHER" id="PTHR34846:SF11">
    <property type="entry name" value="4-CARBOXYMUCONOLACTONE DECARBOXYLASE FAMILY PROTEIN (AFU_ORTHOLOGUE AFUA_6G11590)"/>
    <property type="match status" value="1"/>
</dbReference>
<dbReference type="AlphaFoldDB" id="A0A423VYY0"/>
<dbReference type="Pfam" id="PF02627">
    <property type="entry name" value="CMD"/>
    <property type="match status" value="1"/>
</dbReference>
<feature type="domain" description="Carboxymuconolactone decarboxylase-like" evidence="1">
    <location>
        <begin position="47"/>
        <end position="104"/>
    </location>
</feature>
<reference evidence="2 3" key="1">
    <citation type="submission" date="2015-09" db="EMBL/GenBank/DDBJ databases">
        <title>Host preference determinants of Valsa canker pathogens revealed by comparative genomics.</title>
        <authorList>
            <person name="Yin Z."/>
            <person name="Huang L."/>
        </authorList>
    </citation>
    <scope>NUCLEOTIDE SEQUENCE [LARGE SCALE GENOMIC DNA]</scope>
    <source>
        <strain evidence="2 3">03-1</strain>
    </source>
</reference>
<dbReference type="SUPFAM" id="SSF69118">
    <property type="entry name" value="AhpD-like"/>
    <property type="match status" value="1"/>
</dbReference>
<gene>
    <name evidence="2" type="ORF">VMCG_07696</name>
</gene>
<dbReference type="InterPro" id="IPR029032">
    <property type="entry name" value="AhpD-like"/>
</dbReference>
<dbReference type="GO" id="GO:0051920">
    <property type="term" value="F:peroxiredoxin activity"/>
    <property type="evidence" value="ECO:0007669"/>
    <property type="project" value="InterPro"/>
</dbReference>
<dbReference type="Proteomes" id="UP000283895">
    <property type="component" value="Unassembled WGS sequence"/>
</dbReference>
<keyword evidence="3" id="KW-1185">Reference proteome</keyword>
<proteinExistence type="predicted"/>
<dbReference type="EMBL" id="LKEA01000033">
    <property type="protein sequence ID" value="ROV96266.1"/>
    <property type="molecule type" value="Genomic_DNA"/>
</dbReference>
<sequence length="198" mass="21451">MRLPYIPNPPPPGTTTSPEDQAIIDRIAARRAPRPLTPLDLALLHSPPVADGWNSFLGAVRTRTQIPDDLRELAICRVAVVNRAWYEWAHHAPLAVAAGVSEAGVEVVRDRTGPLDVRAGEGERGGLGERQWAVLCLADEMTRNVEVAEETFGVVRGLFGEREVVEIVATVACYNCVSRFLVAMDVGERNGTGPDAAH</sequence>
<evidence type="ECO:0000313" key="2">
    <source>
        <dbReference type="EMBL" id="ROV96266.1"/>
    </source>
</evidence>
<dbReference type="PANTHER" id="PTHR34846">
    <property type="entry name" value="4-CARBOXYMUCONOLACTONE DECARBOXYLASE FAMILY PROTEIN (AFU_ORTHOLOGUE AFUA_6G11590)"/>
    <property type="match status" value="1"/>
</dbReference>